<dbReference type="PANTHER" id="PTHR30502">
    <property type="entry name" value="2-KETO-3-DEOXY-L-RHAMNONATE ALDOLASE"/>
    <property type="match status" value="1"/>
</dbReference>
<comment type="similarity">
    <text evidence="1">Belongs to the HpcH/HpaI aldolase family.</text>
</comment>
<accession>A0A366H9I8</accession>
<dbReference type="InterPro" id="IPR005000">
    <property type="entry name" value="Aldolase/citrate-lyase_domain"/>
</dbReference>
<evidence type="ECO:0000313" key="6">
    <source>
        <dbReference type="Proteomes" id="UP000253426"/>
    </source>
</evidence>
<evidence type="ECO:0000313" key="5">
    <source>
        <dbReference type="EMBL" id="RBP38093.1"/>
    </source>
</evidence>
<dbReference type="RefSeq" id="WP_170157407.1">
    <property type="nucleotide sequence ID" value="NZ_QNRR01000012.1"/>
</dbReference>
<dbReference type="PANTHER" id="PTHR30502:SF0">
    <property type="entry name" value="PHOSPHOENOLPYRUVATE CARBOXYLASE FAMILY PROTEIN"/>
    <property type="match status" value="1"/>
</dbReference>
<proteinExistence type="inferred from homology"/>
<dbReference type="AlphaFoldDB" id="A0A366H9I8"/>
<keyword evidence="2" id="KW-0479">Metal-binding</keyword>
<dbReference type="InterPro" id="IPR015813">
    <property type="entry name" value="Pyrv/PenolPyrv_kinase-like_dom"/>
</dbReference>
<dbReference type="GO" id="GO:0016832">
    <property type="term" value="F:aldehyde-lyase activity"/>
    <property type="evidence" value="ECO:0007669"/>
    <property type="project" value="TreeGrafter"/>
</dbReference>
<organism evidence="5 6">
    <name type="scientific">Roseimicrobium gellanilyticum</name>
    <dbReference type="NCBI Taxonomy" id="748857"/>
    <lineage>
        <taxon>Bacteria</taxon>
        <taxon>Pseudomonadati</taxon>
        <taxon>Verrucomicrobiota</taxon>
        <taxon>Verrucomicrobiia</taxon>
        <taxon>Verrucomicrobiales</taxon>
        <taxon>Verrucomicrobiaceae</taxon>
        <taxon>Roseimicrobium</taxon>
    </lineage>
</organism>
<dbReference type="SUPFAM" id="SSF51621">
    <property type="entry name" value="Phosphoenolpyruvate/pyruvate domain"/>
    <property type="match status" value="1"/>
</dbReference>
<dbReference type="Pfam" id="PF03328">
    <property type="entry name" value="HpcH_HpaI"/>
    <property type="match status" value="1"/>
</dbReference>
<gene>
    <name evidence="5" type="ORF">DES53_11291</name>
</gene>
<dbReference type="GO" id="GO:0005737">
    <property type="term" value="C:cytoplasm"/>
    <property type="evidence" value="ECO:0007669"/>
    <property type="project" value="TreeGrafter"/>
</dbReference>
<evidence type="ECO:0000259" key="4">
    <source>
        <dbReference type="Pfam" id="PF03328"/>
    </source>
</evidence>
<dbReference type="EMBL" id="QNRR01000012">
    <property type="protein sequence ID" value="RBP38093.1"/>
    <property type="molecule type" value="Genomic_DNA"/>
</dbReference>
<evidence type="ECO:0000256" key="2">
    <source>
        <dbReference type="ARBA" id="ARBA00022723"/>
    </source>
</evidence>
<comment type="caution">
    <text evidence="5">The sequence shown here is derived from an EMBL/GenBank/DDBJ whole genome shotgun (WGS) entry which is preliminary data.</text>
</comment>
<name>A0A366H9I8_9BACT</name>
<dbReference type="InterPro" id="IPR050251">
    <property type="entry name" value="HpcH-HpaI_aldolase"/>
</dbReference>
<feature type="domain" description="HpcH/HpaI aldolase/citrate lyase" evidence="4">
    <location>
        <begin position="13"/>
        <end position="225"/>
    </location>
</feature>
<evidence type="ECO:0000256" key="1">
    <source>
        <dbReference type="ARBA" id="ARBA00005568"/>
    </source>
</evidence>
<dbReference type="Gene3D" id="3.20.20.60">
    <property type="entry name" value="Phosphoenolpyruvate-binding domains"/>
    <property type="match status" value="1"/>
</dbReference>
<dbReference type="Proteomes" id="UP000253426">
    <property type="component" value="Unassembled WGS sequence"/>
</dbReference>
<keyword evidence="3" id="KW-0456">Lyase</keyword>
<sequence length="241" mass="26308">MSDTTPPSQRPLQFGTWLQTGSSIVAELADACGFDWLLIDLEHGCGTDMTVLPQLQVIRRAAAIVRVPTAQPDLIARALDWGAAGIMVPMVSTAEKAEACVRAMHYPPRGDRGLAGMVRAYRYGLEKEPATPHFFAQIETIEAVKNARAIAAVEGVDVLFVGPMDLQLNLKAYPEHATLDYVACLREVATASKLAGKACGILLKQTEDISSYHELGFTHPAVETDITFLRDSYLRVLSPWK</sequence>
<evidence type="ECO:0000256" key="3">
    <source>
        <dbReference type="ARBA" id="ARBA00023239"/>
    </source>
</evidence>
<dbReference type="GO" id="GO:0046872">
    <property type="term" value="F:metal ion binding"/>
    <property type="evidence" value="ECO:0007669"/>
    <property type="project" value="UniProtKB-KW"/>
</dbReference>
<dbReference type="InterPro" id="IPR040442">
    <property type="entry name" value="Pyrv_kinase-like_dom_sf"/>
</dbReference>
<keyword evidence="6" id="KW-1185">Reference proteome</keyword>
<reference evidence="5 6" key="1">
    <citation type="submission" date="2018-06" db="EMBL/GenBank/DDBJ databases">
        <title>Genomic Encyclopedia of Type Strains, Phase IV (KMG-IV): sequencing the most valuable type-strain genomes for metagenomic binning, comparative biology and taxonomic classification.</title>
        <authorList>
            <person name="Goeker M."/>
        </authorList>
    </citation>
    <scope>NUCLEOTIDE SEQUENCE [LARGE SCALE GENOMIC DNA]</scope>
    <source>
        <strain evidence="5 6">DSM 25532</strain>
    </source>
</reference>
<protein>
    <submittedName>
        <fullName evidence="5">2-dehydro-3-deoxyglucarate aldolase/4-hydroxy-2-oxoheptanedioate aldolase</fullName>
    </submittedName>
</protein>